<sequence>MNYKCPCCGFYTFKEKAGGSYDICPVCFWEDDMIQLENMYTENQLVKIAKRENNKKRNYLVVNKIQGKHIPVIPSKAFAMFKELAELLKKEYFNERLLLVGFAETATAIGASVASFLNCNYIQTTREQVSNVEYLFFSETHSHATEQKLVKDDIDAVIDKIDRIVFIEDEVTTGNTIRNIIDILEDTYQKGIKFSVASLLNGMSREAEQNYQAKSIQMHYLVKTNHAEYEKKAEKYKGDGFYYKEEDYKEEAFQLNLDEWIQNHCITCSGYLNARRIVNSKGYEDSCALLWEQIKNKLLLRERRILVLGTEEFMYPALYVALQIEKEIGCKCDSESEVRFHATTRSPIIVSREQEYPFHERYQLKSLYDKKRTTYLYDLKDYERVIVITDAPADEKEGLYSLLLALRKSGNQKIDIVRWC</sequence>
<gene>
    <name evidence="4" type="ORF">FYJ58_13540</name>
</gene>
<dbReference type="RefSeq" id="WP_154520264.1">
    <property type="nucleotide sequence ID" value="NZ_VUMT01000035.1"/>
</dbReference>
<reference evidence="4 5" key="1">
    <citation type="submission" date="2019-08" db="EMBL/GenBank/DDBJ databases">
        <title>In-depth cultivation of the pig gut microbiome towards novel bacterial diversity and tailored functional studies.</title>
        <authorList>
            <person name="Wylensek D."/>
            <person name="Hitch T.C.A."/>
            <person name="Clavel T."/>
        </authorList>
    </citation>
    <scope>NUCLEOTIDE SEQUENCE [LARGE SCALE GENOMIC DNA]</scope>
    <source>
        <strain evidence="4 5">WCA-693-APC-MOT-I</strain>
    </source>
</reference>
<feature type="domain" description="TRSP" evidence="1">
    <location>
        <begin position="290"/>
        <end position="397"/>
    </location>
</feature>
<dbReference type="Pfam" id="PF12500">
    <property type="entry name" value="TRSP"/>
    <property type="match status" value="1"/>
</dbReference>
<dbReference type="Proteomes" id="UP000482209">
    <property type="component" value="Unassembled WGS sequence"/>
</dbReference>
<dbReference type="CDD" id="cd06223">
    <property type="entry name" value="PRTases_typeI"/>
    <property type="match status" value="1"/>
</dbReference>
<dbReference type="InterPro" id="IPR029057">
    <property type="entry name" value="PRTase-like"/>
</dbReference>
<dbReference type="AlphaFoldDB" id="A0A6L5Y1Y8"/>
<proteinExistence type="predicted"/>
<dbReference type="InterPro" id="IPR011214">
    <property type="entry name" value="UCP020967"/>
</dbReference>
<evidence type="ECO:0000259" key="2">
    <source>
        <dbReference type="Pfam" id="PF14206"/>
    </source>
</evidence>
<feature type="domain" description="Orotate phosphoribosyltransferase-like" evidence="3">
    <location>
        <begin position="45"/>
        <end position="222"/>
    </location>
</feature>
<dbReference type="PIRSF" id="PIRSF020967">
    <property type="entry name" value="UCP020967"/>
    <property type="match status" value="1"/>
</dbReference>
<organism evidence="4 5">
    <name type="scientific">Velocimicrobium porci</name>
    <dbReference type="NCBI Taxonomy" id="2606634"/>
    <lineage>
        <taxon>Bacteria</taxon>
        <taxon>Bacillati</taxon>
        <taxon>Bacillota</taxon>
        <taxon>Clostridia</taxon>
        <taxon>Lachnospirales</taxon>
        <taxon>Lachnospiraceae</taxon>
        <taxon>Velocimicrobium</taxon>
    </lineage>
</organism>
<dbReference type="Pfam" id="PF14206">
    <property type="entry name" value="Cys_rich_CPCC"/>
    <property type="match status" value="1"/>
</dbReference>
<feature type="domain" description="Cysteine-rich CPCC" evidence="2">
    <location>
        <begin position="3"/>
        <end position="40"/>
    </location>
</feature>
<dbReference type="Gene3D" id="3.40.50.2020">
    <property type="match status" value="1"/>
</dbReference>
<keyword evidence="5" id="KW-1185">Reference proteome</keyword>
<name>A0A6L5Y1Y8_9FIRM</name>
<dbReference type="InterPro" id="IPR000836">
    <property type="entry name" value="PRTase_dom"/>
</dbReference>
<dbReference type="InterPro" id="IPR025983">
    <property type="entry name" value="Cys_rich_CPCC"/>
</dbReference>
<dbReference type="SUPFAM" id="SSF53271">
    <property type="entry name" value="PRTase-like"/>
    <property type="match status" value="1"/>
</dbReference>
<evidence type="ECO:0008006" key="6">
    <source>
        <dbReference type="Google" id="ProtNLM"/>
    </source>
</evidence>
<evidence type="ECO:0000313" key="5">
    <source>
        <dbReference type="Proteomes" id="UP000482209"/>
    </source>
</evidence>
<dbReference type="EMBL" id="VUMT01000035">
    <property type="protein sequence ID" value="MSS64877.1"/>
    <property type="molecule type" value="Genomic_DNA"/>
</dbReference>
<comment type="caution">
    <text evidence="4">The sequence shown here is derived from an EMBL/GenBank/DDBJ whole genome shotgun (WGS) entry which is preliminary data.</text>
</comment>
<accession>A0A6L5Y1Y8</accession>
<evidence type="ECO:0000313" key="4">
    <source>
        <dbReference type="EMBL" id="MSS64877.1"/>
    </source>
</evidence>
<dbReference type="Pfam" id="PF15609">
    <property type="entry name" value="PRTase_2"/>
    <property type="match status" value="1"/>
</dbReference>
<protein>
    <recommendedName>
        <fullName evidence="6">Orotate phosphoribosyltransferase</fullName>
    </recommendedName>
</protein>
<dbReference type="InterPro" id="IPR041688">
    <property type="entry name" value="PRTase_2"/>
</dbReference>
<evidence type="ECO:0000259" key="1">
    <source>
        <dbReference type="Pfam" id="PF12500"/>
    </source>
</evidence>
<dbReference type="InterPro" id="IPR022537">
    <property type="entry name" value="TRSP_dom"/>
</dbReference>
<evidence type="ECO:0000259" key="3">
    <source>
        <dbReference type="Pfam" id="PF15609"/>
    </source>
</evidence>